<dbReference type="PANTHER" id="PTHR24221:SF590">
    <property type="entry name" value="COMPONENT LINKED WITH THE ASSEMBLY OF CYTOCHROME' TRANSPORT TRANSMEMBRANE ATP-BINDING PROTEIN ABC TRANSPORTER CYDD-RELATED"/>
    <property type="match status" value="1"/>
</dbReference>
<feature type="transmembrane region" description="Helical" evidence="7">
    <location>
        <begin position="238"/>
        <end position="259"/>
    </location>
</feature>
<feature type="transmembrane region" description="Helical" evidence="7">
    <location>
        <begin position="21"/>
        <end position="46"/>
    </location>
</feature>
<evidence type="ECO:0000256" key="7">
    <source>
        <dbReference type="SAM" id="Phobius"/>
    </source>
</evidence>
<proteinExistence type="predicted"/>
<evidence type="ECO:0000256" key="3">
    <source>
        <dbReference type="ARBA" id="ARBA00022741"/>
    </source>
</evidence>
<dbReference type="Proteomes" id="UP000601027">
    <property type="component" value="Unassembled WGS sequence"/>
</dbReference>
<dbReference type="InterPro" id="IPR017871">
    <property type="entry name" value="ABC_transporter-like_CS"/>
</dbReference>
<dbReference type="PROSITE" id="PS50893">
    <property type="entry name" value="ABC_TRANSPORTER_2"/>
    <property type="match status" value="1"/>
</dbReference>
<dbReference type="InterPro" id="IPR014216">
    <property type="entry name" value="ABC_transptr_CydD"/>
</dbReference>
<dbReference type="SMART" id="SM00382">
    <property type="entry name" value="AAA"/>
    <property type="match status" value="1"/>
</dbReference>
<reference evidence="10 11" key="1">
    <citation type="submission" date="2021-01" db="EMBL/GenBank/DDBJ databases">
        <title>Draft genome sequence of Micromonospora sp. strain STR1_7.</title>
        <authorList>
            <person name="Karlyshev A."/>
            <person name="Jawad R."/>
        </authorList>
    </citation>
    <scope>NUCLEOTIDE SEQUENCE [LARGE SCALE GENOMIC DNA]</scope>
    <source>
        <strain evidence="10 11">STR1-7</strain>
    </source>
</reference>
<keyword evidence="5 7" id="KW-1133">Transmembrane helix</keyword>
<keyword evidence="6 7" id="KW-0472">Membrane</keyword>
<dbReference type="Pfam" id="PF00005">
    <property type="entry name" value="ABC_tran"/>
    <property type="match status" value="1"/>
</dbReference>
<dbReference type="Gene3D" id="1.20.1560.10">
    <property type="entry name" value="ABC transporter type 1, transmembrane domain"/>
    <property type="match status" value="1"/>
</dbReference>
<feature type="transmembrane region" description="Helical" evidence="7">
    <location>
        <begin position="159"/>
        <end position="180"/>
    </location>
</feature>
<keyword evidence="4" id="KW-0067">ATP-binding</keyword>
<name>A0ABS1XUD1_9ACTN</name>
<dbReference type="EMBL" id="JAEVHM010000056">
    <property type="protein sequence ID" value="MBM0232874.1"/>
    <property type="molecule type" value="Genomic_DNA"/>
</dbReference>
<feature type="domain" description="ABC transmembrane type-1" evidence="9">
    <location>
        <begin position="22"/>
        <end position="301"/>
    </location>
</feature>
<dbReference type="PROSITE" id="PS50929">
    <property type="entry name" value="ABC_TM1F"/>
    <property type="match status" value="1"/>
</dbReference>
<sequence>MNRRPFDPRLLRRVPAARRDLAVLALLGVLAAGLIVAQATALAAVLATGVHGRLDRPALAGFLITVAARSALVWAQGTVSARAAATVKAALRADLLGAVGRHGPGWVAGQRAGQLATLAGRGLDALDAYFTGYLPQLVLSVTVPLAVLARIVLADWSSAVIIALTLPLIPVFGALLGWQAQAATERQWRRLSLLGGHFLDMVAGLPTLRAFGRARAQTEVVRRMADGHRVATMKTLRIAFLSALVLELVATLSVALVAVPVGIRLLGGGLALQTALLVLLLTPEAYLPLRAAGSRFHASMEGLAALDEALTVSATPTAPRVAEGAATPNGRGEIRFESVTVAYERTTALRDVTLTVRPGERIAVIGPSGAGKSTLLGLLLGFVTPTSGRITVDGVDLTAADPDTWRRQVAWVPQRAHLFAASLADNIRLGAPDTPPEALAKAVRDAALDDVVAGLPDGLETVLGERGHGLSSGQRQRVALARAFLRDAPVVLLDEPTARLDTASEAVVLDATRRLVAGRTALLVAHRPALLADADRILRIEDGRITELTPTPTPTPTGKVAR</sequence>
<evidence type="ECO:0000256" key="6">
    <source>
        <dbReference type="ARBA" id="ARBA00023136"/>
    </source>
</evidence>
<feature type="domain" description="ABC transporter" evidence="8">
    <location>
        <begin position="334"/>
        <end position="561"/>
    </location>
</feature>
<dbReference type="SUPFAM" id="SSF90123">
    <property type="entry name" value="ABC transporter transmembrane region"/>
    <property type="match status" value="1"/>
</dbReference>
<evidence type="ECO:0000256" key="4">
    <source>
        <dbReference type="ARBA" id="ARBA00022840"/>
    </source>
</evidence>
<dbReference type="PANTHER" id="PTHR24221">
    <property type="entry name" value="ATP-BINDING CASSETTE SUB-FAMILY B"/>
    <property type="match status" value="1"/>
</dbReference>
<dbReference type="Pfam" id="PF00664">
    <property type="entry name" value="ABC_membrane"/>
    <property type="match status" value="1"/>
</dbReference>
<dbReference type="NCBIfam" id="TIGR02857">
    <property type="entry name" value="CydD"/>
    <property type="match status" value="1"/>
</dbReference>
<dbReference type="InterPro" id="IPR039421">
    <property type="entry name" value="Type_1_exporter"/>
</dbReference>
<dbReference type="CDD" id="cd18584">
    <property type="entry name" value="ABC_6TM_AarD_CydD"/>
    <property type="match status" value="1"/>
</dbReference>
<dbReference type="InterPro" id="IPR003439">
    <property type="entry name" value="ABC_transporter-like_ATP-bd"/>
</dbReference>
<gene>
    <name evidence="10" type="primary">cydD</name>
    <name evidence="10" type="ORF">JNW91_14005</name>
</gene>
<feature type="transmembrane region" description="Helical" evidence="7">
    <location>
        <begin position="133"/>
        <end position="153"/>
    </location>
</feature>
<dbReference type="RefSeq" id="WP_203175334.1">
    <property type="nucleotide sequence ID" value="NZ_JAEVHM010000056.1"/>
</dbReference>
<comment type="caution">
    <text evidence="10">The sequence shown here is derived from an EMBL/GenBank/DDBJ whole genome shotgun (WGS) entry which is preliminary data.</text>
</comment>
<evidence type="ECO:0000259" key="9">
    <source>
        <dbReference type="PROSITE" id="PS50929"/>
    </source>
</evidence>
<evidence type="ECO:0000256" key="1">
    <source>
        <dbReference type="ARBA" id="ARBA00004651"/>
    </source>
</evidence>
<protein>
    <submittedName>
        <fullName evidence="10">Thiol reductant ABC exporter subunit CydD</fullName>
    </submittedName>
</protein>
<dbReference type="Gene3D" id="3.40.50.300">
    <property type="entry name" value="P-loop containing nucleotide triphosphate hydrolases"/>
    <property type="match status" value="1"/>
</dbReference>
<dbReference type="InterPro" id="IPR011527">
    <property type="entry name" value="ABC1_TM_dom"/>
</dbReference>
<keyword evidence="3" id="KW-0547">Nucleotide-binding</keyword>
<dbReference type="SUPFAM" id="SSF52540">
    <property type="entry name" value="P-loop containing nucleoside triphosphate hydrolases"/>
    <property type="match status" value="1"/>
</dbReference>
<evidence type="ECO:0000313" key="11">
    <source>
        <dbReference type="Proteomes" id="UP000601027"/>
    </source>
</evidence>
<dbReference type="InterPro" id="IPR036640">
    <property type="entry name" value="ABC1_TM_sf"/>
</dbReference>
<organism evidence="10 11">
    <name type="scientific">Micromonospora parastrephiae</name>
    <dbReference type="NCBI Taxonomy" id="2806101"/>
    <lineage>
        <taxon>Bacteria</taxon>
        <taxon>Bacillati</taxon>
        <taxon>Actinomycetota</taxon>
        <taxon>Actinomycetes</taxon>
        <taxon>Micromonosporales</taxon>
        <taxon>Micromonosporaceae</taxon>
        <taxon>Micromonospora</taxon>
    </lineage>
</organism>
<evidence type="ECO:0000259" key="8">
    <source>
        <dbReference type="PROSITE" id="PS50893"/>
    </source>
</evidence>
<evidence type="ECO:0000256" key="5">
    <source>
        <dbReference type="ARBA" id="ARBA00022989"/>
    </source>
</evidence>
<dbReference type="InterPro" id="IPR027417">
    <property type="entry name" value="P-loop_NTPase"/>
</dbReference>
<keyword evidence="11" id="KW-1185">Reference proteome</keyword>
<dbReference type="PROSITE" id="PS00211">
    <property type="entry name" value="ABC_TRANSPORTER_1"/>
    <property type="match status" value="1"/>
</dbReference>
<evidence type="ECO:0000256" key="2">
    <source>
        <dbReference type="ARBA" id="ARBA00022692"/>
    </source>
</evidence>
<accession>A0ABS1XUD1</accession>
<keyword evidence="2 7" id="KW-0812">Transmembrane</keyword>
<comment type="subcellular location">
    <subcellularLocation>
        <location evidence="1">Cell membrane</location>
        <topology evidence="1">Multi-pass membrane protein</topology>
    </subcellularLocation>
</comment>
<feature type="transmembrane region" description="Helical" evidence="7">
    <location>
        <begin position="58"/>
        <end position="75"/>
    </location>
</feature>
<evidence type="ECO:0000313" key="10">
    <source>
        <dbReference type="EMBL" id="MBM0232874.1"/>
    </source>
</evidence>
<dbReference type="InterPro" id="IPR003593">
    <property type="entry name" value="AAA+_ATPase"/>
</dbReference>